<comment type="similarity">
    <text evidence="2">Belongs to the SMC family. SMC4 subfamily.</text>
</comment>
<evidence type="ECO:0000256" key="6">
    <source>
        <dbReference type="ARBA" id="ARBA00022776"/>
    </source>
</evidence>
<evidence type="ECO:0000256" key="10">
    <source>
        <dbReference type="ARBA" id="ARBA00023242"/>
    </source>
</evidence>
<evidence type="ECO:0000256" key="8">
    <source>
        <dbReference type="ARBA" id="ARBA00023054"/>
    </source>
</evidence>
<keyword evidence="11" id="KW-0131">Cell cycle</keyword>
<accession>A0AAV4DZY8</accession>
<evidence type="ECO:0000259" key="13">
    <source>
        <dbReference type="Pfam" id="PF02463"/>
    </source>
</evidence>
<evidence type="ECO:0000256" key="3">
    <source>
        <dbReference type="ARBA" id="ARBA00018693"/>
    </source>
</evidence>
<name>A0AAV4DZY8_9GAST</name>
<dbReference type="FunFam" id="3.40.50.300:FF:000481">
    <property type="entry name" value="Structural maintenance of chromosomes 4"/>
    <property type="match status" value="1"/>
</dbReference>
<feature type="coiled-coil region" evidence="12">
    <location>
        <begin position="177"/>
        <end position="260"/>
    </location>
</feature>
<keyword evidence="5" id="KW-0547">Nucleotide-binding</keyword>
<evidence type="ECO:0000256" key="4">
    <source>
        <dbReference type="ARBA" id="ARBA00022618"/>
    </source>
</evidence>
<proteinExistence type="inferred from homology"/>
<dbReference type="Gene3D" id="3.40.50.300">
    <property type="entry name" value="P-loop containing nucleotide triphosphate hydrolases"/>
    <property type="match status" value="1"/>
</dbReference>
<keyword evidence="8 12" id="KW-0175">Coiled coil</keyword>
<keyword evidence="6" id="KW-0498">Mitosis</keyword>
<dbReference type="Pfam" id="PF02463">
    <property type="entry name" value="SMC_N"/>
    <property type="match status" value="1"/>
</dbReference>
<dbReference type="GO" id="GO:0005634">
    <property type="term" value="C:nucleus"/>
    <property type="evidence" value="ECO:0007669"/>
    <property type="project" value="UniProtKB-SubCell"/>
</dbReference>
<dbReference type="PANTHER" id="PTHR18937">
    <property type="entry name" value="STRUCTURAL MAINTENANCE OF CHROMOSOMES SMC FAMILY MEMBER"/>
    <property type="match status" value="1"/>
</dbReference>
<dbReference type="SUPFAM" id="SSF52540">
    <property type="entry name" value="P-loop containing nucleoside triphosphate hydrolases"/>
    <property type="match status" value="1"/>
</dbReference>
<dbReference type="SUPFAM" id="SSF90257">
    <property type="entry name" value="Myosin rod fragments"/>
    <property type="match status" value="1"/>
</dbReference>
<comment type="caution">
    <text evidence="14">The sequence shown here is derived from an EMBL/GenBank/DDBJ whole genome shotgun (WGS) entry which is preliminary data.</text>
</comment>
<keyword evidence="4" id="KW-0132">Cell division</keyword>
<evidence type="ECO:0000256" key="2">
    <source>
        <dbReference type="ARBA" id="ARBA00006005"/>
    </source>
</evidence>
<feature type="coiled-coil region" evidence="12">
    <location>
        <begin position="26"/>
        <end position="140"/>
    </location>
</feature>
<dbReference type="AlphaFoldDB" id="A0AAV4DZY8"/>
<dbReference type="InterPro" id="IPR003395">
    <property type="entry name" value="RecF/RecN/SMC_N"/>
</dbReference>
<evidence type="ECO:0000256" key="7">
    <source>
        <dbReference type="ARBA" id="ARBA00022840"/>
    </source>
</evidence>
<evidence type="ECO:0000256" key="5">
    <source>
        <dbReference type="ARBA" id="ARBA00022741"/>
    </source>
</evidence>
<protein>
    <recommendedName>
        <fullName evidence="3">Structural maintenance of chromosomes protein 4</fullName>
    </recommendedName>
</protein>
<keyword evidence="10" id="KW-0539">Nucleus</keyword>
<comment type="subcellular location">
    <subcellularLocation>
        <location evidence="1">Nucleus</location>
    </subcellularLocation>
</comment>
<reference evidence="14 15" key="1">
    <citation type="journal article" date="2021" name="Elife">
        <title>Chloroplast acquisition without the gene transfer in kleptoplastic sea slugs, Plakobranchus ocellatus.</title>
        <authorList>
            <person name="Maeda T."/>
            <person name="Takahashi S."/>
            <person name="Yoshida T."/>
            <person name="Shimamura S."/>
            <person name="Takaki Y."/>
            <person name="Nagai Y."/>
            <person name="Toyoda A."/>
            <person name="Suzuki Y."/>
            <person name="Arimoto A."/>
            <person name="Ishii H."/>
            <person name="Satoh N."/>
            <person name="Nishiyama T."/>
            <person name="Hasebe M."/>
            <person name="Maruyama T."/>
            <person name="Minagawa J."/>
            <person name="Obokata J."/>
            <person name="Shigenobu S."/>
        </authorList>
    </citation>
    <scope>NUCLEOTIDE SEQUENCE [LARGE SCALE GENOMIC DNA]</scope>
</reference>
<dbReference type="Proteomes" id="UP000735302">
    <property type="component" value="Unassembled WGS sequence"/>
</dbReference>
<evidence type="ECO:0000256" key="9">
    <source>
        <dbReference type="ARBA" id="ARBA00023067"/>
    </source>
</evidence>
<dbReference type="Gene3D" id="1.10.287.1490">
    <property type="match status" value="1"/>
</dbReference>
<evidence type="ECO:0000256" key="1">
    <source>
        <dbReference type="ARBA" id="ARBA00004123"/>
    </source>
</evidence>
<evidence type="ECO:0000313" key="15">
    <source>
        <dbReference type="Proteomes" id="UP000735302"/>
    </source>
</evidence>
<gene>
    <name evidence="14" type="ORF">PoB_007640800</name>
</gene>
<evidence type="ECO:0000313" key="14">
    <source>
        <dbReference type="EMBL" id="GFO49903.1"/>
    </source>
</evidence>
<dbReference type="InterPro" id="IPR027417">
    <property type="entry name" value="P-loop_NTPase"/>
</dbReference>
<dbReference type="EMBL" id="BLXT01008548">
    <property type="protein sequence ID" value="GFO49903.1"/>
    <property type="molecule type" value="Genomic_DNA"/>
</dbReference>
<dbReference type="GO" id="GO:0051301">
    <property type="term" value="P:cell division"/>
    <property type="evidence" value="ECO:0007669"/>
    <property type="project" value="UniProtKB-KW"/>
</dbReference>
<evidence type="ECO:0000256" key="11">
    <source>
        <dbReference type="ARBA" id="ARBA00023306"/>
    </source>
</evidence>
<dbReference type="PANTHER" id="PTHR18937:SF172">
    <property type="entry name" value="STRUCTURAL MAINTENANCE OF CHROMOSOMES PROTEIN"/>
    <property type="match status" value="1"/>
</dbReference>
<organism evidence="14 15">
    <name type="scientific">Plakobranchus ocellatus</name>
    <dbReference type="NCBI Taxonomy" id="259542"/>
    <lineage>
        <taxon>Eukaryota</taxon>
        <taxon>Metazoa</taxon>
        <taxon>Spiralia</taxon>
        <taxon>Lophotrochozoa</taxon>
        <taxon>Mollusca</taxon>
        <taxon>Gastropoda</taxon>
        <taxon>Heterobranchia</taxon>
        <taxon>Euthyneura</taxon>
        <taxon>Panpulmonata</taxon>
        <taxon>Sacoglossa</taxon>
        <taxon>Placobranchoidea</taxon>
        <taxon>Plakobranchidae</taxon>
        <taxon>Plakobranchus</taxon>
    </lineage>
</organism>
<dbReference type="GO" id="GO:0000796">
    <property type="term" value="C:condensin complex"/>
    <property type="evidence" value="ECO:0007669"/>
    <property type="project" value="TreeGrafter"/>
</dbReference>
<evidence type="ECO:0000256" key="12">
    <source>
        <dbReference type="SAM" id="Coils"/>
    </source>
</evidence>
<dbReference type="GO" id="GO:0005524">
    <property type="term" value="F:ATP binding"/>
    <property type="evidence" value="ECO:0007669"/>
    <property type="project" value="UniProtKB-KW"/>
</dbReference>
<keyword evidence="9" id="KW-0226">DNA condensation</keyword>
<sequence length="553" mass="63290">MSGGGNTVCKGKMGSAVVQDVDPKELNTMENTLEKMTKDLETFRQKKFKLEDTINQNEKDLSIMRHDLKKFSMEVKGLQEQISGLQKQLKEQEAVLKTVVPDQSKLKELESTVEQCRADYEKVAKTANKLEAEIKSLHEQILEIGGAKLSVVQSKLKTYSNDIDKVTGMITKNNVGVKTSERNLKRAEEKVVSVQEEMEETKQQIEQLTQNLKDMESEATVLLQTYEKCQGEVREKEDILEGLRKEVEGMEEQENEMAKDGVDIQHELEKYEGIIKENKGKIKHWKKELSCLKVTPLIQDESPEAELLPTLELEELSALNKKDIQVEITVQEEKLAQMKPNMAAIDEYRKKEGLYLQRVGELDQITNFRDEQRKLHDGLRKQRLDEFMTGFQIITNKLKEMYQMITLGGDAELELVDSLDPFSEGIVFSVRPPKKSWKNISNLSGGEKTLSSLALVFALHHYKPTPLYVMDEIDAALDFKNVSIVANYIKERTKNAQFIIISLRNNMFELADRLVGIYKTHDCTKSVTLNPWKLTSSFANKIREIHNIDISDL</sequence>
<keyword evidence="15" id="KW-1185">Reference proteome</keyword>
<keyword evidence="7" id="KW-0067">ATP-binding</keyword>
<feature type="domain" description="RecF/RecN/SMC N-terminal" evidence="13">
    <location>
        <begin position="152"/>
        <end position="524"/>
    </location>
</feature>
<dbReference type="GO" id="GO:0007076">
    <property type="term" value="P:mitotic chromosome condensation"/>
    <property type="evidence" value="ECO:0007669"/>
    <property type="project" value="TreeGrafter"/>
</dbReference>